<evidence type="ECO:0000313" key="3">
    <source>
        <dbReference type="EMBL" id="MBB6475454.1"/>
    </source>
</evidence>
<organism evidence="3 4">
    <name type="scientific">Sphaerisporangium rubeum</name>
    <dbReference type="NCBI Taxonomy" id="321317"/>
    <lineage>
        <taxon>Bacteria</taxon>
        <taxon>Bacillati</taxon>
        <taxon>Actinomycetota</taxon>
        <taxon>Actinomycetes</taxon>
        <taxon>Streptosporangiales</taxon>
        <taxon>Streptosporangiaceae</taxon>
        <taxon>Sphaerisporangium</taxon>
    </lineage>
</organism>
<protein>
    <submittedName>
        <fullName evidence="3">Uncharacterized protein</fullName>
    </submittedName>
</protein>
<gene>
    <name evidence="3" type="ORF">BJ992_004885</name>
</gene>
<keyword evidence="4" id="KW-1185">Reference proteome</keyword>
<sequence>MRTRLPIAAACLAMAAACGGPGTPSAGPSRSASPGATAGPAPSGEIAASPEWRLVPRARTRPASALLDVAATGPDDAWAAGYERAAEDNEGGPALQHWDGERWKRVKPPPGAVRLTGVAARGPRDAWVVGHGSYGYAAHWDGERWTAYQPFGVAAEHFLTGVAVTKDVTWMTAHNGTRGQVVGWDGRRFRLAFQADGQFLGVSATGGHVWAVGTDAAGAERGSPMVWHGKAERGGAYSWQRGRTPDIPGGVLQAVWAVSPSQVWAVGTVTAEDGVSRTPLVLRSDGEAWWRVPLPVAAGVLGGVTALADDDVWISGVDAAHPGQVLILRFDGGAWTTSYGPLMRREQEEQQYPESDQVGRATIAPVPGTSRLWVAGAVGWGDDEDGFFLGRG</sequence>
<feature type="compositionally biased region" description="Low complexity" evidence="1">
    <location>
        <begin position="20"/>
        <end position="44"/>
    </location>
</feature>
<reference evidence="3 4" key="1">
    <citation type="submission" date="2020-08" db="EMBL/GenBank/DDBJ databases">
        <title>Sequencing the genomes of 1000 actinobacteria strains.</title>
        <authorList>
            <person name="Klenk H.-P."/>
        </authorList>
    </citation>
    <scope>NUCLEOTIDE SEQUENCE [LARGE SCALE GENOMIC DNA]</scope>
    <source>
        <strain evidence="3 4">DSM 44936</strain>
    </source>
</reference>
<accession>A0A7X0IHR1</accession>
<evidence type="ECO:0000256" key="1">
    <source>
        <dbReference type="SAM" id="MobiDB-lite"/>
    </source>
</evidence>
<dbReference type="RefSeq" id="WP_184984782.1">
    <property type="nucleotide sequence ID" value="NZ_JACHIU010000001.1"/>
</dbReference>
<feature type="region of interest" description="Disordered" evidence="1">
    <location>
        <begin position="20"/>
        <end position="46"/>
    </location>
</feature>
<comment type="caution">
    <text evidence="3">The sequence shown here is derived from an EMBL/GenBank/DDBJ whole genome shotgun (WGS) entry which is preliminary data.</text>
</comment>
<feature type="chain" id="PRO_5031490657" evidence="2">
    <location>
        <begin position="27"/>
        <end position="392"/>
    </location>
</feature>
<evidence type="ECO:0000313" key="4">
    <source>
        <dbReference type="Proteomes" id="UP000555564"/>
    </source>
</evidence>
<keyword evidence="2" id="KW-0732">Signal</keyword>
<dbReference type="SUPFAM" id="SSF51004">
    <property type="entry name" value="C-terminal (heme d1) domain of cytochrome cd1-nitrite reductase"/>
    <property type="match status" value="1"/>
</dbReference>
<dbReference type="InterPro" id="IPR011048">
    <property type="entry name" value="Haem_d1_sf"/>
</dbReference>
<dbReference type="EMBL" id="JACHIU010000001">
    <property type="protein sequence ID" value="MBB6475454.1"/>
    <property type="molecule type" value="Genomic_DNA"/>
</dbReference>
<feature type="signal peptide" evidence="2">
    <location>
        <begin position="1"/>
        <end position="26"/>
    </location>
</feature>
<dbReference type="Proteomes" id="UP000555564">
    <property type="component" value="Unassembled WGS sequence"/>
</dbReference>
<dbReference type="AlphaFoldDB" id="A0A7X0IHR1"/>
<proteinExistence type="predicted"/>
<name>A0A7X0IHR1_9ACTN</name>
<evidence type="ECO:0000256" key="2">
    <source>
        <dbReference type="SAM" id="SignalP"/>
    </source>
</evidence>
<dbReference type="PROSITE" id="PS51257">
    <property type="entry name" value="PROKAR_LIPOPROTEIN"/>
    <property type="match status" value="1"/>
</dbReference>